<dbReference type="EMBL" id="BTRK01000006">
    <property type="protein sequence ID" value="GMR61070.1"/>
    <property type="molecule type" value="Genomic_DNA"/>
</dbReference>
<reference evidence="3" key="2">
    <citation type="submission" date="2023-06" db="EMBL/GenBank/DDBJ databases">
        <title>Genome assembly of Pristionchus species.</title>
        <authorList>
            <person name="Yoshida K."/>
            <person name="Sommer R.J."/>
        </authorList>
    </citation>
    <scope>NUCLEOTIDE SEQUENCE</scope>
    <source>
        <strain evidence="3 5">RS5460</strain>
    </source>
</reference>
<evidence type="ECO:0000256" key="2">
    <source>
        <dbReference type="SAM" id="Phobius"/>
    </source>
</evidence>
<comment type="caution">
    <text evidence="3">The sequence shown here is derived from an EMBL/GenBank/DDBJ whole genome shotgun (WGS) entry which is preliminary data.</text>
</comment>
<sequence>FKCILHNSIMVVVNLLLLFPLMYSFIHQMAFVLGKCLTVERFDIFPSRMVTKGKKKMEEIVTYRMDGGVEVERVIYHMGTKGQCRAAMKRITNLAGNEDEEEDEGDIDMEMEKIEEYMKMGRGMREKRAPFELRVKEEPLDEQSSSKATARIPTRPSILHFYS</sequence>
<dbReference type="AlphaFoldDB" id="A0AAN4ZFJ5"/>
<feature type="non-terminal residue" evidence="3">
    <location>
        <position position="1"/>
    </location>
</feature>
<keyword evidence="2" id="KW-1133">Transmembrane helix</keyword>
<dbReference type="Proteomes" id="UP001328107">
    <property type="component" value="Unassembled WGS sequence"/>
</dbReference>
<organism evidence="3 5">
    <name type="scientific">Pristionchus mayeri</name>
    <dbReference type="NCBI Taxonomy" id="1317129"/>
    <lineage>
        <taxon>Eukaryota</taxon>
        <taxon>Metazoa</taxon>
        <taxon>Ecdysozoa</taxon>
        <taxon>Nematoda</taxon>
        <taxon>Chromadorea</taxon>
        <taxon>Rhabditida</taxon>
        <taxon>Rhabditina</taxon>
        <taxon>Diplogasteromorpha</taxon>
        <taxon>Diplogasteroidea</taxon>
        <taxon>Neodiplogasteridae</taxon>
        <taxon>Pristionchus</taxon>
    </lineage>
</organism>
<feature type="region of interest" description="Disordered" evidence="1">
    <location>
        <begin position="136"/>
        <end position="163"/>
    </location>
</feature>
<protein>
    <submittedName>
        <fullName evidence="3">Uncharacterized protein</fullName>
    </submittedName>
</protein>
<reference evidence="5" key="1">
    <citation type="submission" date="2022-10" db="EMBL/GenBank/DDBJ databases">
        <title>Genome assembly of Pristionchus species.</title>
        <authorList>
            <person name="Yoshida K."/>
            <person name="Sommer R.J."/>
        </authorList>
    </citation>
    <scope>NUCLEOTIDE SEQUENCE [LARGE SCALE GENOMIC DNA]</scope>
    <source>
        <strain evidence="5">RS5460</strain>
    </source>
</reference>
<dbReference type="EMBL" id="BTRK01000002">
    <property type="protein sequence ID" value="GMR36030.1"/>
    <property type="molecule type" value="Genomic_DNA"/>
</dbReference>
<feature type="transmembrane region" description="Helical" evidence="2">
    <location>
        <begin position="7"/>
        <end position="26"/>
    </location>
</feature>
<evidence type="ECO:0000313" key="4">
    <source>
        <dbReference type="EMBL" id="GMR61070.1"/>
    </source>
</evidence>
<keyword evidence="5" id="KW-1185">Reference proteome</keyword>
<accession>A0AAN4ZFJ5</accession>
<proteinExistence type="predicted"/>
<gene>
    <name evidence="3" type="ORF">PMAYCL1PPCAC_06225</name>
    <name evidence="4" type="ORF">PMAYCL1PPCAC_31265</name>
</gene>
<evidence type="ECO:0000313" key="3">
    <source>
        <dbReference type="EMBL" id="GMR36030.1"/>
    </source>
</evidence>
<evidence type="ECO:0000256" key="1">
    <source>
        <dbReference type="SAM" id="MobiDB-lite"/>
    </source>
</evidence>
<keyword evidence="2" id="KW-0812">Transmembrane</keyword>
<keyword evidence="2" id="KW-0472">Membrane</keyword>
<name>A0AAN4ZFJ5_9BILA</name>
<evidence type="ECO:0000313" key="5">
    <source>
        <dbReference type="Proteomes" id="UP001328107"/>
    </source>
</evidence>